<dbReference type="InterPro" id="IPR014853">
    <property type="entry name" value="VWF/SSPO/ZAN-like_Cys-rich_dom"/>
</dbReference>
<organism evidence="9 10">
    <name type="scientific">Sparus aurata</name>
    <name type="common">Gilthead sea bream</name>
    <dbReference type="NCBI Taxonomy" id="8175"/>
    <lineage>
        <taxon>Eukaryota</taxon>
        <taxon>Metazoa</taxon>
        <taxon>Chordata</taxon>
        <taxon>Craniata</taxon>
        <taxon>Vertebrata</taxon>
        <taxon>Euteleostomi</taxon>
        <taxon>Actinopterygii</taxon>
        <taxon>Neopterygii</taxon>
        <taxon>Teleostei</taxon>
        <taxon>Neoteleostei</taxon>
        <taxon>Acanthomorphata</taxon>
        <taxon>Eupercaria</taxon>
        <taxon>Spariformes</taxon>
        <taxon>Sparidae</taxon>
        <taxon>Sparus</taxon>
    </lineage>
</organism>
<feature type="domain" description="VWFD" evidence="8">
    <location>
        <begin position="2774"/>
        <end position="2948"/>
    </location>
</feature>
<gene>
    <name evidence="9" type="primary">FCGBP</name>
    <name evidence="9" type="synonym">LOC115566608</name>
</gene>
<dbReference type="InterPro" id="IPR052749">
    <property type="entry name" value="Alpha-tectorin"/>
</dbReference>
<dbReference type="FunFam" id="2.10.25.10:FF:000055">
    <property type="entry name" value="alpha-tectorin isoform X1"/>
    <property type="match status" value="6"/>
</dbReference>
<dbReference type="SMART" id="SM00215">
    <property type="entry name" value="VWC_out"/>
    <property type="match status" value="6"/>
</dbReference>
<dbReference type="PANTHER" id="PTHR46160:SF7">
    <property type="entry name" value="VWFD DOMAIN-CONTAINING PROTEIN"/>
    <property type="match status" value="1"/>
</dbReference>
<evidence type="ECO:0000256" key="1">
    <source>
        <dbReference type="ARBA" id="ARBA00004236"/>
    </source>
</evidence>
<feature type="domain" description="VWFD" evidence="8">
    <location>
        <begin position="818"/>
        <end position="985"/>
    </location>
</feature>
<comment type="subcellular location">
    <subcellularLocation>
        <location evidence="1">Cell membrane</location>
    </subcellularLocation>
</comment>
<dbReference type="SMART" id="SM00274">
    <property type="entry name" value="FOLN"/>
    <property type="match status" value="4"/>
</dbReference>
<dbReference type="SUPFAM" id="SSF57567">
    <property type="entry name" value="Serine protease inhibitors"/>
    <property type="match status" value="6"/>
</dbReference>
<reference evidence="9" key="3">
    <citation type="submission" date="2025-09" db="UniProtKB">
        <authorList>
            <consortium name="Ensembl"/>
        </authorList>
    </citation>
    <scope>IDENTIFICATION</scope>
</reference>
<evidence type="ECO:0000256" key="2">
    <source>
        <dbReference type="ARBA" id="ARBA00022475"/>
    </source>
</evidence>
<dbReference type="InterPro" id="IPR003645">
    <property type="entry name" value="Fol_N"/>
</dbReference>
<dbReference type="InParanoid" id="A0A671TVG4"/>
<evidence type="ECO:0000256" key="5">
    <source>
        <dbReference type="ARBA" id="ARBA00023136"/>
    </source>
</evidence>
<reference evidence="9" key="2">
    <citation type="submission" date="2025-08" db="UniProtKB">
        <authorList>
            <consortium name="Ensembl"/>
        </authorList>
    </citation>
    <scope>IDENTIFICATION</scope>
</reference>
<feature type="domain" description="VWFD" evidence="8">
    <location>
        <begin position="1610"/>
        <end position="1792"/>
    </location>
</feature>
<dbReference type="CDD" id="cd19941">
    <property type="entry name" value="TIL"/>
    <property type="match status" value="6"/>
</dbReference>
<dbReference type="PROSITE" id="PS51233">
    <property type="entry name" value="VWFD"/>
    <property type="match status" value="7"/>
</dbReference>
<dbReference type="InterPro" id="IPR036084">
    <property type="entry name" value="Ser_inhib-like_sf"/>
</dbReference>
<keyword evidence="4" id="KW-0677">Repeat</keyword>
<dbReference type="Pfam" id="PF08742">
    <property type="entry name" value="C8"/>
    <property type="match status" value="6"/>
</dbReference>
<feature type="domain" description="VWFD" evidence="8">
    <location>
        <begin position="425"/>
        <end position="607"/>
    </location>
</feature>
<dbReference type="InterPro" id="IPR001007">
    <property type="entry name" value="VWF_dom"/>
</dbReference>
<keyword evidence="3" id="KW-0732">Signal</keyword>
<dbReference type="Pfam" id="PF12714">
    <property type="entry name" value="TILa"/>
    <property type="match status" value="5"/>
</dbReference>
<dbReference type="Pfam" id="PF00094">
    <property type="entry name" value="VWD"/>
    <property type="match status" value="7"/>
</dbReference>
<accession>A0A671TVG4</accession>
<keyword evidence="10" id="KW-1185">Reference proteome</keyword>
<evidence type="ECO:0000256" key="4">
    <source>
        <dbReference type="ARBA" id="ARBA00022737"/>
    </source>
</evidence>
<evidence type="ECO:0000313" key="9">
    <source>
        <dbReference type="Ensembl" id="ENSSAUP00010005345.1"/>
    </source>
</evidence>
<dbReference type="InterPro" id="IPR035234">
    <property type="entry name" value="IgGFc-bd_N"/>
</dbReference>
<keyword evidence="5" id="KW-0472">Membrane</keyword>
<sequence length="2948" mass="323209">EFALSFMQNYVPHYYSPRFQLYITAVQANAKVTVQVPPLKFKQEKTLNAGETVTISLPTSVEMYGSQRSSNTVRIEASADVTVTSFNSKRYTADTSVVYPTTEWGTEYFIFTPHETPYSTYKEFSVTNGKESNKVEIFPQGKIWFQRRIYNRGSRLVINLQPYESIQLQSTFEISGTRVASQHPVAVFTGHTCTWRFSKCNHVYEQLLPVKSWGSNFIVPPLSFQTKFDSVYLLASQPTKVTVSNGNRKDVLSLNRGKILELQYYSTQTLTIQANHGIQVLMFFNGVVLSGHNKAYDPFLTTILPTQRFCSSYSLEALDGFNNQALIVAQTSATAELRFDGANLPRDVQWKKVQDTDFSWAQMSYKNKHTLSSSGSPFALYAVGVSEMNGGSLSCSSVTCSATEVCEMKGGYPSCVSKPVNSKSGTCWAMGDPHYRTFDGRYYDFMGTCTYVIAKNCGKDDRLPAFEVLAQNENRGSLRVSYVALVSVKVYGITIAIARSETGRVRVDNNLWSLPITLKNDKLVMFQSCRSVVIETDFGLTVQYDWEHKLVVKLSGNYAGKTCGLCGNFNGNPKDDFTTPSGTQAGGAVAFGSSWKVPGLVKDAQCRDDCVGGCERCENNLMKKWEGVEFCGLIALIENGPFRKCHGVIDPQPYLQNCKYDVCMGGGLRHFLCRALEAYTEACQEAGIQVQDWRKMAHCPAKCPANSHYELCGNACPATCSDPKAPSKCKRPCVETCTCNAGFVLSGSECVPEARCGCTYEGRYIPAWESFWADQKCKRRCECVGGSRKVQCKDKSCGAGQECKVVDGKKKCEAYSRSTCQATGDPHYMTFDKRKFDFQGTCVYQLVALCSKNPELVPFEVLVQNDHRGSRVVSYTKLVEIKIYSLSILVNLPATLNGGKAGEVSVFKSGWFAVVTTTFGLRVSFNWKYAVFVTLPSNYQGAVCGLCGNYNGNAKDDLIPKNGGKPVSPVDFGTSWRVAEIPGCVEGCKGVCPDCDITEKVRYEKADFCGMMKDPKGPFRDCHTKVDPASFFDDCVYDVCLYKGRKDVLCEAISSYTSACQEAGAKVYSWRTSQFCAKKCGVHSHYEICGTGCPATCKSLSSPKHCNALCEESCACDEGYILSGDSCVPFSQCGCVYKGRYYRIGQVFYPNGQCQEECKCTKDGEVECKKFKCGPNEKCQIQNGVQKCQPVGKGVCHASGDPHYRSFDGRRFDFQGTCTYTLSKSCGLEGTHLVAFAVQVENVQWKQMRRKVVSVTKLVAVEVYGFTLILRNSMQGVNGVFNYLPLNLNDGAVQVFQEGMRYVIATNFGLIVSYDLVYHVTVTVPGNYRGKVCGLCGNYNGDQKDDFQLPSRQPTKNVNAFGKSWKVTIPNVVCGDGCEGNNCPNCDPARKAIFSRSTYCGILTAPKGPFAACHSKLNPQPYFADCVFDVCASNGDGKVLCNSVAAYAFNCHMAGVDIKNWRKPSFCPMKCPANSHYEVCADACSASCEGLTEIVQCSEGCTEGCECNAGFLFNGQTCVPEAQCGCYDNGRTYKPGEVTYDKDCDTKCTCNPVKGLVCEKHSCPKSTKCMVKKGIRACYNTDPCKDANCRIKEKCRVEKGEAVCVPEYTGVCWAWGDPHYHTFDGFNYDFQGTCKYVISKTCGKMDGLVPFSVTERNDNRGNTAVSYVREVDVSVYGYSIIIRKNQVGRVTVNGQQLNLPVHLGEGEVSVIQRGHSAVVETNFNLVISYDWNWKLVIRLPSSYYGSVCGLCGNFNGNNRDELQNPAGKAVSSVIEWGKSWQTPEQDKNHPCWATCKKNCPTCDDNQLKLYKTEAFCGALTAKTNGVFQKCHAKLDPEAFMNSCVYDVCMNKGDKKMLCQALASYSQQCRDEGVIIMGWRKKFGCPMNCQRHSHYEDCASPCQTSCPFPEEKQTCNGACVETCVCDKGYVLSAGVCIPAKTCGCSYDGRYYKPGQRFWADEACGRLCECDTTLGMVTCREASCSAKERCTVVDGERACRPISHATCSASGDPHYRTFDGHRFDFQGTCVYQLVGLCSKQPGLVPFKVTVQNDHRGSKAVSYTRTVKFSIYNITLTISREYPYKLNGQLASLPLDYNNELVVSLSGWTAVVETVAGITVTFDWRSTVSVTLPSNYQNAVCGLCGNYNGKAKDDLTMRNGQTANDGAKLGESWQVALVPGCSSACQGAWCQACSDSQRKEYAAQKHCGIIADKAGPFRGCFKHVDPAPYLENCVYDACHYHGHHGSVCDAVGVYASACQSAGVTIYSWRRADFCPMECPANSHYTLCATSCPATCASLTSLATCNRACTEGCECDEGYLLSGDTCAPVKNCGCSYDGRYYKRGERFDPETECQEECVCGENGAVSCQKAKCRKGETCKLVNGVKGCHPEGQAKCVASGDPHYTSFDGRRFDFQGTCVYVLAKVCDDDKGYLTPFTVTQGNEKYGNGKVAVTKSVAVEVYGYVIYIQQRVPWKVDDELLNLPLSMDNGRLRVTQEGRNIIVRTDFGLIVLYDTVYYVEVIVPSTYQGKMCGLCGDYNKKSNDDFRLPSGKITKNVDDFGKAWVVDLPGHVCGGCGGQCPVCEPAKATLYGKPDSCGIMNAPNGPFKACHKTIDPAAYVSDCVFDVCAVGGKEETLCDSVQAYALACQNAGVKLDPWRSKSFCPASCPPNSHYEVCAKTCDGTCASFSYPSTCSESCFEGCQCDAGFVSDGVQCVRLEKCGCVHAGRYLTVGQKMVDKDCKSKCECQASGLVKCEKLSCASGEVCGVRDGVRGCHVKQGKCSVSHVGHLTSFDGMSGAIGAKGAFEVASLCDETSKLWFRVVVDVRICRKGASPAVATVYVYFKETSIAVNSQHATWVNGRKVSLPSKVMSDISVQIAERSVIIERASAVRVIYSISQEVTVIIDSSLSGKMCGACGNYNNNSKDDMKTADGKIATDVSVIVGSWSAGDFSRW</sequence>
<evidence type="ECO:0000256" key="3">
    <source>
        <dbReference type="ARBA" id="ARBA00022729"/>
    </source>
</evidence>
<dbReference type="Proteomes" id="UP000472265">
    <property type="component" value="Chromosome 17"/>
</dbReference>
<evidence type="ECO:0000259" key="8">
    <source>
        <dbReference type="PROSITE" id="PS51233"/>
    </source>
</evidence>
<feature type="domain" description="VWFD" evidence="8">
    <location>
        <begin position="1194"/>
        <end position="1375"/>
    </location>
</feature>
<evidence type="ECO:0000256" key="7">
    <source>
        <dbReference type="ARBA" id="ARBA00023180"/>
    </source>
</evidence>
<dbReference type="Ensembl" id="ENSSAUT00010005747.1">
    <property type="protein sequence ID" value="ENSSAUP00010005345.1"/>
    <property type="gene ID" value="ENSSAUG00010002647.1"/>
</dbReference>
<reference evidence="9" key="1">
    <citation type="submission" date="2021-04" db="EMBL/GenBank/DDBJ databases">
        <authorList>
            <consortium name="Wellcome Sanger Institute Data Sharing"/>
        </authorList>
    </citation>
    <scope>NUCLEOTIDE SEQUENCE [LARGE SCALE GENOMIC DNA]</scope>
</reference>
<evidence type="ECO:0000313" key="10">
    <source>
        <dbReference type="Proteomes" id="UP000472265"/>
    </source>
</evidence>
<dbReference type="GO" id="GO:0005886">
    <property type="term" value="C:plasma membrane"/>
    <property type="evidence" value="ECO:0007669"/>
    <property type="project" value="UniProtKB-SubCell"/>
</dbReference>
<dbReference type="SMART" id="SM00214">
    <property type="entry name" value="VWC"/>
    <property type="match status" value="5"/>
</dbReference>
<keyword evidence="6" id="KW-1015">Disulfide bond</keyword>
<dbReference type="Pfam" id="PF17517">
    <property type="entry name" value="IgGFc_binding"/>
    <property type="match status" value="1"/>
</dbReference>
<dbReference type="GeneTree" id="ENSGT00950000183155"/>
<dbReference type="Pfam" id="PF01826">
    <property type="entry name" value="TIL"/>
    <property type="match status" value="6"/>
</dbReference>
<keyword evidence="7" id="KW-0325">Glycoprotein</keyword>
<dbReference type="OMA" id="ACHESLD"/>
<dbReference type="PANTHER" id="PTHR46160">
    <property type="entry name" value="ALPHA-TECTORIN-RELATED"/>
    <property type="match status" value="1"/>
</dbReference>
<dbReference type="Gene3D" id="2.10.25.10">
    <property type="entry name" value="Laminin"/>
    <property type="match status" value="6"/>
</dbReference>
<dbReference type="InterPro" id="IPR002919">
    <property type="entry name" value="TIL_dom"/>
</dbReference>
<feature type="domain" description="VWFD" evidence="8">
    <location>
        <begin position="2003"/>
        <end position="2179"/>
    </location>
</feature>
<dbReference type="InterPro" id="IPR025615">
    <property type="entry name" value="TILa_dom"/>
</dbReference>
<proteinExistence type="predicted"/>
<keyword evidence="2" id="KW-1003">Cell membrane</keyword>
<protein>
    <submittedName>
        <fullName evidence="9">Fc gamma binding protein</fullName>
    </submittedName>
</protein>
<feature type="domain" description="VWFD" evidence="8">
    <location>
        <begin position="2389"/>
        <end position="2568"/>
    </location>
</feature>
<name>A0A671TVG4_SPAAU</name>
<dbReference type="SMART" id="SM00832">
    <property type="entry name" value="C8"/>
    <property type="match status" value="6"/>
</dbReference>
<dbReference type="InterPro" id="IPR001846">
    <property type="entry name" value="VWF_type-D"/>
</dbReference>
<evidence type="ECO:0000256" key="6">
    <source>
        <dbReference type="ARBA" id="ARBA00023157"/>
    </source>
</evidence>
<dbReference type="SMART" id="SM00216">
    <property type="entry name" value="VWD"/>
    <property type="match status" value="7"/>
</dbReference>